<sequence length="121" mass="13651">MNGLNSRLCQQLAVVCHRACLWQQGRFHPFRETRPWTFMAEQDPLGINAYPAMDNMVAVMILPDKEIIGKVSRLKPGPERLSDQLLSSSFSVLYSIARLMNVAMLLSSPGKTHPCPPRRQS</sequence>
<name>A0AAD7VXE9_9TELE</name>
<evidence type="ECO:0000313" key="2">
    <source>
        <dbReference type="Proteomes" id="UP001221898"/>
    </source>
</evidence>
<evidence type="ECO:0000313" key="1">
    <source>
        <dbReference type="EMBL" id="KAJ8353087.1"/>
    </source>
</evidence>
<proteinExistence type="predicted"/>
<reference evidence="1" key="1">
    <citation type="journal article" date="2023" name="Science">
        <title>Genome structures resolve the early diversification of teleost fishes.</title>
        <authorList>
            <person name="Parey E."/>
            <person name="Louis A."/>
            <person name="Montfort J."/>
            <person name="Bouchez O."/>
            <person name="Roques C."/>
            <person name="Iampietro C."/>
            <person name="Lluch J."/>
            <person name="Castinel A."/>
            <person name="Donnadieu C."/>
            <person name="Desvignes T."/>
            <person name="Floi Bucao C."/>
            <person name="Jouanno E."/>
            <person name="Wen M."/>
            <person name="Mejri S."/>
            <person name="Dirks R."/>
            <person name="Jansen H."/>
            <person name="Henkel C."/>
            <person name="Chen W.J."/>
            <person name="Zahm M."/>
            <person name="Cabau C."/>
            <person name="Klopp C."/>
            <person name="Thompson A.W."/>
            <person name="Robinson-Rechavi M."/>
            <person name="Braasch I."/>
            <person name="Lecointre G."/>
            <person name="Bobe J."/>
            <person name="Postlethwait J.H."/>
            <person name="Berthelot C."/>
            <person name="Roest Crollius H."/>
            <person name="Guiguen Y."/>
        </authorList>
    </citation>
    <scope>NUCLEOTIDE SEQUENCE</scope>
    <source>
        <strain evidence="1">NC1722</strain>
    </source>
</reference>
<dbReference type="AlphaFoldDB" id="A0AAD7VXE9"/>
<dbReference type="EMBL" id="JAINUG010001731">
    <property type="protein sequence ID" value="KAJ8353087.1"/>
    <property type="molecule type" value="Genomic_DNA"/>
</dbReference>
<gene>
    <name evidence="1" type="ORF">AAFF_G00110520</name>
</gene>
<protein>
    <submittedName>
        <fullName evidence="1">Uncharacterized protein</fullName>
    </submittedName>
</protein>
<comment type="caution">
    <text evidence="1">The sequence shown here is derived from an EMBL/GenBank/DDBJ whole genome shotgun (WGS) entry which is preliminary data.</text>
</comment>
<dbReference type="Proteomes" id="UP001221898">
    <property type="component" value="Unassembled WGS sequence"/>
</dbReference>
<accession>A0AAD7VXE9</accession>
<organism evidence="1 2">
    <name type="scientific">Aldrovandia affinis</name>
    <dbReference type="NCBI Taxonomy" id="143900"/>
    <lineage>
        <taxon>Eukaryota</taxon>
        <taxon>Metazoa</taxon>
        <taxon>Chordata</taxon>
        <taxon>Craniata</taxon>
        <taxon>Vertebrata</taxon>
        <taxon>Euteleostomi</taxon>
        <taxon>Actinopterygii</taxon>
        <taxon>Neopterygii</taxon>
        <taxon>Teleostei</taxon>
        <taxon>Notacanthiformes</taxon>
        <taxon>Halosauridae</taxon>
        <taxon>Aldrovandia</taxon>
    </lineage>
</organism>
<keyword evidence="2" id="KW-1185">Reference proteome</keyword>